<dbReference type="Proteomes" id="UP000198694">
    <property type="component" value="Unassembled WGS sequence"/>
</dbReference>
<feature type="modified residue" description="N6-(pyridoxal phosphate)lysine" evidence="4">
    <location>
        <position position="119"/>
    </location>
</feature>
<dbReference type="Pfam" id="PF00291">
    <property type="entry name" value="PALP"/>
    <property type="match status" value="1"/>
</dbReference>
<dbReference type="GO" id="GO:0008721">
    <property type="term" value="F:D-serine ammonia-lyase activity"/>
    <property type="evidence" value="ECO:0007669"/>
    <property type="project" value="UniProtKB-EC"/>
</dbReference>
<dbReference type="GO" id="GO:0036088">
    <property type="term" value="P:D-serine catabolic process"/>
    <property type="evidence" value="ECO:0007669"/>
    <property type="project" value="TreeGrafter"/>
</dbReference>
<dbReference type="NCBIfam" id="TIGR02035">
    <property type="entry name" value="D_Ser_am_lyase"/>
    <property type="match status" value="1"/>
</dbReference>
<sequence length="441" mass="48694">MDMMIAGKSMREWLDSFPLLEQIRRYEPVHWLNPEVQGEQLNSKTVNKKDIAEAAERWQRFAPLLIKLFPELSENNGIIESPLRKLDNYKNAYLTDVLGEESNFYLKCDHLLPVAGSIKARGGMYEVLKHAETLALQAGLLTEGDNYQVLASKKSRQFFNNHSIGVGSTGNLALSIGIIGTALGFHVDVHMSSDAKQWKKDLLRQHGANVHEYRGDFSEAITAGREKTLQNPSAYFIDDEDSKDLFLGYSVAAAELQKQLEAEGIAVNEQHPLVVYLPCGVGGAPGGIAYGLKQLFGEHVHCFFVEPTHSPSVLIGLLTGLDEQVSVQDFGLDNRTAADGLAVGRPSSFASAISRYTVSGIYTENDQVFYQLGYQLVQSEELFVEPSAAAGLSGPKRLQKMKQSLLKKAKSATHIAWSTGGSLVPEAEREKIYQKGKRFSE</sequence>
<dbReference type="GO" id="GO:0009097">
    <property type="term" value="P:isoleucine biosynthetic process"/>
    <property type="evidence" value="ECO:0007669"/>
    <property type="project" value="TreeGrafter"/>
</dbReference>
<comment type="catalytic activity">
    <reaction evidence="4">
        <text>D-serine = pyruvate + NH4(+)</text>
        <dbReference type="Rhea" id="RHEA:13977"/>
        <dbReference type="ChEBI" id="CHEBI:15361"/>
        <dbReference type="ChEBI" id="CHEBI:28938"/>
        <dbReference type="ChEBI" id="CHEBI:35247"/>
        <dbReference type="EC" id="4.3.1.18"/>
    </reaction>
</comment>
<dbReference type="STRING" id="407036.SAMN05216243_0921"/>
<name>A0A1G8WPD9_9BACI</name>
<evidence type="ECO:0000256" key="1">
    <source>
        <dbReference type="ARBA" id="ARBA00001933"/>
    </source>
</evidence>
<dbReference type="Gene3D" id="3.40.50.1100">
    <property type="match status" value="2"/>
</dbReference>
<organism evidence="6 7">
    <name type="scientific">Sediminibacillus albus</name>
    <dbReference type="NCBI Taxonomy" id="407036"/>
    <lineage>
        <taxon>Bacteria</taxon>
        <taxon>Bacillati</taxon>
        <taxon>Bacillota</taxon>
        <taxon>Bacilli</taxon>
        <taxon>Bacillales</taxon>
        <taxon>Bacillaceae</taxon>
        <taxon>Sediminibacillus</taxon>
    </lineage>
</organism>
<dbReference type="AlphaFoldDB" id="A0A1G8WPD9"/>
<evidence type="ECO:0000259" key="5">
    <source>
        <dbReference type="Pfam" id="PF00291"/>
    </source>
</evidence>
<evidence type="ECO:0000256" key="4">
    <source>
        <dbReference type="HAMAP-Rule" id="MF_01030"/>
    </source>
</evidence>
<keyword evidence="3 4" id="KW-0456">Lyase</keyword>
<accession>A0A1G8WPD9</accession>
<proteinExistence type="inferred from homology"/>
<evidence type="ECO:0000313" key="7">
    <source>
        <dbReference type="Proteomes" id="UP000198694"/>
    </source>
</evidence>
<evidence type="ECO:0000256" key="3">
    <source>
        <dbReference type="ARBA" id="ARBA00023239"/>
    </source>
</evidence>
<dbReference type="InterPro" id="IPR036052">
    <property type="entry name" value="TrpB-like_PALP_sf"/>
</dbReference>
<dbReference type="HAMAP" id="MF_01030">
    <property type="entry name" value="D_Ser_dehydrat"/>
    <property type="match status" value="1"/>
</dbReference>
<dbReference type="SUPFAM" id="SSF53686">
    <property type="entry name" value="Tryptophan synthase beta subunit-like PLP-dependent enzymes"/>
    <property type="match status" value="1"/>
</dbReference>
<dbReference type="GO" id="GO:0030170">
    <property type="term" value="F:pyridoxal phosphate binding"/>
    <property type="evidence" value="ECO:0007669"/>
    <property type="project" value="InterPro"/>
</dbReference>
<dbReference type="NCBIfam" id="NF002823">
    <property type="entry name" value="PRK02991.1"/>
    <property type="match status" value="1"/>
</dbReference>
<dbReference type="InterPro" id="IPR001926">
    <property type="entry name" value="TrpB-like_PALP"/>
</dbReference>
<comment type="cofactor">
    <cofactor evidence="1 4">
        <name>pyridoxal 5'-phosphate</name>
        <dbReference type="ChEBI" id="CHEBI:597326"/>
    </cofactor>
</comment>
<comment type="similarity">
    <text evidence="4">Belongs to the serine/threonine dehydratase family. DsdA subfamily.</text>
</comment>
<evidence type="ECO:0000313" key="6">
    <source>
        <dbReference type="EMBL" id="SDJ80144.1"/>
    </source>
</evidence>
<keyword evidence="7" id="KW-1185">Reference proteome</keyword>
<dbReference type="PANTHER" id="PTHR48078">
    <property type="entry name" value="THREONINE DEHYDRATASE, MITOCHONDRIAL-RELATED"/>
    <property type="match status" value="1"/>
</dbReference>
<dbReference type="GO" id="GO:0016836">
    <property type="term" value="F:hydro-lyase activity"/>
    <property type="evidence" value="ECO:0007669"/>
    <property type="project" value="UniProtKB-UniRule"/>
</dbReference>
<protein>
    <recommendedName>
        <fullName evidence="4">Probable D-serine dehydratase</fullName>
        <ecNumber evidence="4">4.3.1.18</ecNumber>
    </recommendedName>
    <alternativeName>
        <fullName evidence="4">D-serine deaminase</fullName>
        <shortName evidence="4">DSD</shortName>
    </alternativeName>
</protein>
<dbReference type="PANTHER" id="PTHR48078:SF9">
    <property type="entry name" value="D-SERINE DEHYDRATASE"/>
    <property type="match status" value="1"/>
</dbReference>
<feature type="domain" description="Tryptophan synthase beta chain-like PALP" evidence="5">
    <location>
        <begin position="79"/>
        <end position="400"/>
    </location>
</feature>
<dbReference type="EC" id="4.3.1.18" evidence="4"/>
<dbReference type="InterPro" id="IPR050147">
    <property type="entry name" value="Ser/Thr_Dehydratase"/>
</dbReference>
<evidence type="ECO:0000256" key="2">
    <source>
        <dbReference type="ARBA" id="ARBA00022898"/>
    </source>
</evidence>
<reference evidence="6 7" key="1">
    <citation type="submission" date="2016-10" db="EMBL/GenBank/DDBJ databases">
        <authorList>
            <person name="de Groot N.N."/>
        </authorList>
    </citation>
    <scope>NUCLEOTIDE SEQUENCE [LARGE SCALE GENOMIC DNA]</scope>
    <source>
        <strain evidence="6 7">CGMCC 1.6502</strain>
    </source>
</reference>
<gene>
    <name evidence="4" type="primary">dsdA</name>
    <name evidence="6" type="ORF">SAMN05216243_0921</name>
</gene>
<dbReference type="EMBL" id="FNFL01000001">
    <property type="protein sequence ID" value="SDJ80144.1"/>
    <property type="molecule type" value="Genomic_DNA"/>
</dbReference>
<keyword evidence="2 4" id="KW-0663">Pyridoxal phosphate</keyword>
<dbReference type="InterPro" id="IPR011780">
    <property type="entry name" value="D_Ser_am_lyase"/>
</dbReference>